<dbReference type="EMBL" id="JH687940">
    <property type="protein sequence ID" value="EJD34513.1"/>
    <property type="molecule type" value="Genomic_DNA"/>
</dbReference>
<gene>
    <name evidence="1" type="ORF">AURDEDRAFT_176432</name>
</gene>
<proteinExistence type="predicted"/>
<accession>J0LD87</accession>
<name>J0LD87_AURST</name>
<dbReference type="Proteomes" id="UP000006514">
    <property type="component" value="Unassembled WGS sequence"/>
</dbReference>
<evidence type="ECO:0000313" key="1">
    <source>
        <dbReference type="EMBL" id="EJD34513.1"/>
    </source>
</evidence>
<evidence type="ECO:0000313" key="2">
    <source>
        <dbReference type="Proteomes" id="UP000006514"/>
    </source>
</evidence>
<sequence>MNNRFIRKDSICYADSLDPFYVLDGCSDNPVSRFANSPILQIPYHHLPLYVWFKNPFLGRWLPCVKCADDGRLYVSDLAQWIAKAKTMGLDLHHELPLVRKIVEQAAEGHVSQLADTDRSDIAEYKRFFENWHITSLALLDELQSM</sequence>
<reference evidence="2" key="1">
    <citation type="journal article" date="2012" name="Science">
        <title>The Paleozoic origin of enzymatic lignin decomposition reconstructed from 31 fungal genomes.</title>
        <authorList>
            <person name="Floudas D."/>
            <person name="Binder M."/>
            <person name="Riley R."/>
            <person name="Barry K."/>
            <person name="Blanchette R.A."/>
            <person name="Henrissat B."/>
            <person name="Martinez A.T."/>
            <person name="Otillar R."/>
            <person name="Spatafora J.W."/>
            <person name="Yadav J.S."/>
            <person name="Aerts A."/>
            <person name="Benoit I."/>
            <person name="Boyd A."/>
            <person name="Carlson A."/>
            <person name="Copeland A."/>
            <person name="Coutinho P.M."/>
            <person name="de Vries R.P."/>
            <person name="Ferreira P."/>
            <person name="Findley K."/>
            <person name="Foster B."/>
            <person name="Gaskell J."/>
            <person name="Glotzer D."/>
            <person name="Gorecki P."/>
            <person name="Heitman J."/>
            <person name="Hesse C."/>
            <person name="Hori C."/>
            <person name="Igarashi K."/>
            <person name="Jurgens J.A."/>
            <person name="Kallen N."/>
            <person name="Kersten P."/>
            <person name="Kohler A."/>
            <person name="Kuees U."/>
            <person name="Kumar T.K.A."/>
            <person name="Kuo A."/>
            <person name="LaButti K."/>
            <person name="Larrondo L.F."/>
            <person name="Lindquist E."/>
            <person name="Ling A."/>
            <person name="Lombard V."/>
            <person name="Lucas S."/>
            <person name="Lundell T."/>
            <person name="Martin R."/>
            <person name="McLaughlin D.J."/>
            <person name="Morgenstern I."/>
            <person name="Morin E."/>
            <person name="Murat C."/>
            <person name="Nagy L.G."/>
            <person name="Nolan M."/>
            <person name="Ohm R.A."/>
            <person name="Patyshakuliyeva A."/>
            <person name="Rokas A."/>
            <person name="Ruiz-Duenas F.J."/>
            <person name="Sabat G."/>
            <person name="Salamov A."/>
            <person name="Samejima M."/>
            <person name="Schmutz J."/>
            <person name="Slot J.C."/>
            <person name="St John F."/>
            <person name="Stenlid J."/>
            <person name="Sun H."/>
            <person name="Sun S."/>
            <person name="Syed K."/>
            <person name="Tsang A."/>
            <person name="Wiebenga A."/>
            <person name="Young D."/>
            <person name="Pisabarro A."/>
            <person name="Eastwood D.C."/>
            <person name="Martin F."/>
            <person name="Cullen D."/>
            <person name="Grigoriev I.V."/>
            <person name="Hibbett D.S."/>
        </authorList>
    </citation>
    <scope>NUCLEOTIDE SEQUENCE [LARGE SCALE GENOMIC DNA]</scope>
    <source>
        <strain evidence="2">TFB10046</strain>
    </source>
</reference>
<dbReference type="InParanoid" id="J0LD87"/>
<dbReference type="AlphaFoldDB" id="J0LD87"/>
<keyword evidence="2" id="KW-1185">Reference proteome</keyword>
<dbReference type="KEGG" id="adl:AURDEDRAFT_176432"/>
<organism evidence="1 2">
    <name type="scientific">Auricularia subglabra (strain TFB-10046 / SS5)</name>
    <name type="common">White-rot fungus</name>
    <name type="synonym">Auricularia delicata (strain TFB10046)</name>
    <dbReference type="NCBI Taxonomy" id="717982"/>
    <lineage>
        <taxon>Eukaryota</taxon>
        <taxon>Fungi</taxon>
        <taxon>Dikarya</taxon>
        <taxon>Basidiomycota</taxon>
        <taxon>Agaricomycotina</taxon>
        <taxon>Agaricomycetes</taxon>
        <taxon>Auriculariales</taxon>
        <taxon>Auriculariaceae</taxon>
        <taxon>Auricularia</taxon>
    </lineage>
</organism>
<protein>
    <submittedName>
        <fullName evidence="1">Uncharacterized protein</fullName>
    </submittedName>
</protein>